<dbReference type="PROSITE" id="PS00761">
    <property type="entry name" value="SPASE_I_3"/>
    <property type="match status" value="1"/>
</dbReference>
<comment type="similarity">
    <text evidence="3 7">Belongs to the peptidase S26 family.</text>
</comment>
<keyword evidence="5 7" id="KW-0378">Hydrolase</keyword>
<dbReference type="EC" id="3.4.21.89" evidence="4 7"/>
<comment type="caution">
    <text evidence="9">The sequence shown here is derived from an EMBL/GenBank/DDBJ whole genome shotgun (WGS) entry which is preliminary data.</text>
</comment>
<evidence type="ECO:0000256" key="7">
    <source>
        <dbReference type="RuleBase" id="RU362042"/>
    </source>
</evidence>
<comment type="subcellular location">
    <subcellularLocation>
        <location evidence="2">Cell membrane</location>
        <topology evidence="2">Single-pass type II membrane protein</topology>
    </subcellularLocation>
    <subcellularLocation>
        <location evidence="7">Membrane</location>
        <topology evidence="7">Single-pass type II membrane protein</topology>
    </subcellularLocation>
</comment>
<dbReference type="PRINTS" id="PR00727">
    <property type="entry name" value="LEADERPTASE"/>
</dbReference>
<dbReference type="GO" id="GO:0005886">
    <property type="term" value="C:plasma membrane"/>
    <property type="evidence" value="ECO:0007669"/>
    <property type="project" value="UniProtKB-SubCell"/>
</dbReference>
<dbReference type="InterPro" id="IPR036286">
    <property type="entry name" value="LexA/Signal_pep-like_sf"/>
</dbReference>
<dbReference type="InterPro" id="IPR019533">
    <property type="entry name" value="Peptidase_S26"/>
</dbReference>
<dbReference type="Gene3D" id="2.10.109.10">
    <property type="entry name" value="Umud Fragment, subunit A"/>
    <property type="match status" value="1"/>
</dbReference>
<evidence type="ECO:0000256" key="5">
    <source>
        <dbReference type="ARBA" id="ARBA00022801"/>
    </source>
</evidence>
<comment type="catalytic activity">
    <reaction evidence="1 7">
        <text>Cleavage of hydrophobic, N-terminal signal or leader sequences from secreted and periplasmic proteins.</text>
        <dbReference type="EC" id="3.4.21.89"/>
    </reaction>
</comment>
<sequence length="190" mass="22019">MRIREKKEKQLEEEKPLNVKREILEWVILIAGTILLVIFLDTKVVVNSEVPSASMENTIMTGDHIFGNRMAYRDSDPERFDIVIFRMPDDKSQLYIKRIIGLPGETVTITDGKVYIDGSQEPLDDSFIREPMEGSFGSFQVPEDCYFMLGDNRNNSNDSRYWLNPYVERADILGKAFFRYLPLNRIGIVE</sequence>
<evidence type="ECO:0000256" key="2">
    <source>
        <dbReference type="ARBA" id="ARBA00004401"/>
    </source>
</evidence>
<evidence type="ECO:0000256" key="4">
    <source>
        <dbReference type="ARBA" id="ARBA00013208"/>
    </source>
</evidence>
<evidence type="ECO:0000256" key="6">
    <source>
        <dbReference type="PIRSR" id="PIRSR600223-1"/>
    </source>
</evidence>
<evidence type="ECO:0000259" key="8">
    <source>
        <dbReference type="Pfam" id="PF10502"/>
    </source>
</evidence>
<keyword evidence="7" id="KW-1133">Transmembrane helix</keyword>
<reference evidence="9" key="1">
    <citation type="submission" date="2020-10" db="EMBL/GenBank/DDBJ databases">
        <authorList>
            <person name="Gilroy R."/>
        </authorList>
    </citation>
    <scope>NUCLEOTIDE SEQUENCE</scope>
    <source>
        <strain evidence="9">ChiSxjej1B13-7041</strain>
    </source>
</reference>
<keyword evidence="7" id="KW-0812">Transmembrane</keyword>
<dbReference type="PROSITE" id="PS00760">
    <property type="entry name" value="SPASE_I_2"/>
    <property type="match status" value="1"/>
</dbReference>
<dbReference type="EMBL" id="DVHU01000110">
    <property type="protein sequence ID" value="HIR94191.1"/>
    <property type="molecule type" value="Genomic_DNA"/>
</dbReference>
<reference evidence="9" key="2">
    <citation type="journal article" date="2021" name="PeerJ">
        <title>Extensive microbial diversity within the chicken gut microbiome revealed by metagenomics and culture.</title>
        <authorList>
            <person name="Gilroy R."/>
            <person name="Ravi A."/>
            <person name="Getino M."/>
            <person name="Pursley I."/>
            <person name="Horton D.L."/>
            <person name="Alikhan N.F."/>
            <person name="Baker D."/>
            <person name="Gharbi K."/>
            <person name="Hall N."/>
            <person name="Watson M."/>
            <person name="Adriaenssens E.M."/>
            <person name="Foster-Nyarko E."/>
            <person name="Jarju S."/>
            <person name="Secka A."/>
            <person name="Antonio M."/>
            <person name="Oren A."/>
            <person name="Chaudhuri R.R."/>
            <person name="La Ragione R."/>
            <person name="Hildebrand F."/>
            <person name="Pallen M.J."/>
        </authorList>
    </citation>
    <scope>NUCLEOTIDE SEQUENCE</scope>
    <source>
        <strain evidence="9">ChiSxjej1B13-7041</strain>
    </source>
</reference>
<feature type="transmembrane region" description="Helical" evidence="7">
    <location>
        <begin position="23"/>
        <end position="40"/>
    </location>
</feature>
<evidence type="ECO:0000313" key="9">
    <source>
        <dbReference type="EMBL" id="HIR94191.1"/>
    </source>
</evidence>
<feature type="domain" description="Peptidase S26" evidence="8">
    <location>
        <begin position="24"/>
        <end position="180"/>
    </location>
</feature>
<dbReference type="GO" id="GO:0006465">
    <property type="term" value="P:signal peptide processing"/>
    <property type="evidence" value="ECO:0007669"/>
    <property type="project" value="InterPro"/>
</dbReference>
<dbReference type="InterPro" id="IPR000223">
    <property type="entry name" value="Pept_S26A_signal_pept_1"/>
</dbReference>
<accession>A0A9D1ELZ6</accession>
<keyword evidence="7" id="KW-0472">Membrane</keyword>
<dbReference type="AlphaFoldDB" id="A0A9D1ELZ6"/>
<dbReference type="InterPro" id="IPR019758">
    <property type="entry name" value="Pept_S26A_signal_pept_1_CS"/>
</dbReference>
<evidence type="ECO:0000313" key="10">
    <source>
        <dbReference type="Proteomes" id="UP000886841"/>
    </source>
</evidence>
<dbReference type="NCBIfam" id="TIGR02227">
    <property type="entry name" value="sigpep_I_bact"/>
    <property type="match status" value="1"/>
</dbReference>
<dbReference type="SUPFAM" id="SSF51306">
    <property type="entry name" value="LexA/Signal peptidase"/>
    <property type="match status" value="1"/>
</dbReference>
<dbReference type="CDD" id="cd06530">
    <property type="entry name" value="S26_SPase_I"/>
    <property type="match status" value="1"/>
</dbReference>
<dbReference type="PANTHER" id="PTHR43390:SF1">
    <property type="entry name" value="CHLOROPLAST PROCESSING PEPTIDASE"/>
    <property type="match status" value="1"/>
</dbReference>
<dbReference type="Proteomes" id="UP000886841">
    <property type="component" value="Unassembled WGS sequence"/>
</dbReference>
<feature type="active site" evidence="6">
    <location>
        <position position="54"/>
    </location>
</feature>
<proteinExistence type="inferred from homology"/>
<keyword evidence="7" id="KW-0645">Protease</keyword>
<organism evidence="9 10">
    <name type="scientific">Candidatus Egerieimonas intestinavium</name>
    <dbReference type="NCBI Taxonomy" id="2840777"/>
    <lineage>
        <taxon>Bacteria</taxon>
        <taxon>Bacillati</taxon>
        <taxon>Bacillota</taxon>
        <taxon>Clostridia</taxon>
        <taxon>Lachnospirales</taxon>
        <taxon>Lachnospiraceae</taxon>
        <taxon>Lachnospiraceae incertae sedis</taxon>
        <taxon>Candidatus Egerieimonas</taxon>
    </lineage>
</organism>
<dbReference type="GO" id="GO:0009003">
    <property type="term" value="F:signal peptidase activity"/>
    <property type="evidence" value="ECO:0007669"/>
    <property type="project" value="UniProtKB-EC"/>
</dbReference>
<evidence type="ECO:0000256" key="1">
    <source>
        <dbReference type="ARBA" id="ARBA00000677"/>
    </source>
</evidence>
<protein>
    <recommendedName>
        <fullName evidence="4 7">Signal peptidase I</fullName>
        <ecNumber evidence="4 7">3.4.21.89</ecNumber>
    </recommendedName>
</protein>
<gene>
    <name evidence="9" type="primary">lepB</name>
    <name evidence="9" type="ORF">IAB98_12305</name>
</gene>
<dbReference type="GO" id="GO:0004252">
    <property type="term" value="F:serine-type endopeptidase activity"/>
    <property type="evidence" value="ECO:0007669"/>
    <property type="project" value="InterPro"/>
</dbReference>
<dbReference type="PANTHER" id="PTHR43390">
    <property type="entry name" value="SIGNAL PEPTIDASE I"/>
    <property type="match status" value="1"/>
</dbReference>
<dbReference type="InterPro" id="IPR019757">
    <property type="entry name" value="Pept_S26A_signal_pept_1_Lys-AS"/>
</dbReference>
<name>A0A9D1ELZ6_9FIRM</name>
<feature type="active site" evidence="6">
    <location>
        <position position="97"/>
    </location>
</feature>
<evidence type="ECO:0000256" key="3">
    <source>
        <dbReference type="ARBA" id="ARBA00009370"/>
    </source>
</evidence>
<dbReference type="Pfam" id="PF10502">
    <property type="entry name" value="Peptidase_S26"/>
    <property type="match status" value="1"/>
</dbReference>